<dbReference type="InterPro" id="IPR028098">
    <property type="entry name" value="Glyco_trans_4-like_N"/>
</dbReference>
<evidence type="ECO:0000259" key="2">
    <source>
        <dbReference type="Pfam" id="PF13439"/>
    </source>
</evidence>
<dbReference type="Gene3D" id="3.40.50.2000">
    <property type="entry name" value="Glycogen Phosphorylase B"/>
    <property type="match status" value="2"/>
</dbReference>
<dbReference type="InterPro" id="IPR001296">
    <property type="entry name" value="Glyco_trans_1"/>
</dbReference>
<sequence>MAEKSTCSQKRVLYVITKSVWGGAAKYVYDLSTCLSKENFEVFIAAGPAPKKARYGKGNQGKFAQKIKEAGLPYLNISSFQRSVNPLKDIFAFFEILILLLKIKPDVIHVNSPKAGGITGVAAFIYKILYKTHIVYTPHGWAVNEDRPKWQIFLIKFFSKLTCLFYDRIICVSEYDKKIAFENNIAPSYKITLIHVSITPKNILFLPRQEAQKKLLNGKISPLVIGTIAEWNKNKGLFFLLEAIIKIKPLIKEFDVVLIGSGENADKVKMYDFVKKNNLENVHLIEWIDQAAAYLKALDIFVLPSIKEGFPYSILEAMAAELPIITTPAGGIPEVIENNINGILVHSKNSQEIAEKILYLINNPEIGRELAKKAKEKVEKEFSLEKMVKETEKIYSI</sequence>
<dbReference type="Pfam" id="PF00534">
    <property type="entry name" value="Glycos_transf_1"/>
    <property type="match status" value="1"/>
</dbReference>
<protein>
    <recommendedName>
        <fullName evidence="5">Glycosyl transferase family 1</fullName>
    </recommendedName>
</protein>
<dbReference type="GO" id="GO:0016757">
    <property type="term" value="F:glycosyltransferase activity"/>
    <property type="evidence" value="ECO:0007669"/>
    <property type="project" value="InterPro"/>
</dbReference>
<evidence type="ECO:0000313" key="4">
    <source>
        <dbReference type="Proteomes" id="UP000176444"/>
    </source>
</evidence>
<dbReference type="SUPFAM" id="SSF53756">
    <property type="entry name" value="UDP-Glycosyltransferase/glycogen phosphorylase"/>
    <property type="match status" value="1"/>
</dbReference>
<dbReference type="PANTHER" id="PTHR12526">
    <property type="entry name" value="GLYCOSYLTRANSFERASE"/>
    <property type="match status" value="1"/>
</dbReference>
<proteinExistence type="predicted"/>
<comment type="caution">
    <text evidence="3">The sequence shown here is derived from an EMBL/GenBank/DDBJ whole genome shotgun (WGS) entry which is preliminary data.</text>
</comment>
<feature type="domain" description="Glycosyltransferase subfamily 4-like N-terminal" evidence="2">
    <location>
        <begin position="21"/>
        <end position="195"/>
    </location>
</feature>
<accession>A0A1F4UQ89</accession>
<dbReference type="AlphaFoldDB" id="A0A1F4UQ89"/>
<dbReference type="EMBL" id="MEUX01000022">
    <property type="protein sequence ID" value="OGC47114.1"/>
    <property type="molecule type" value="Genomic_DNA"/>
</dbReference>
<dbReference type="Proteomes" id="UP000176444">
    <property type="component" value="Unassembled WGS sequence"/>
</dbReference>
<gene>
    <name evidence="3" type="ORF">A2713_02000</name>
</gene>
<evidence type="ECO:0000259" key="1">
    <source>
        <dbReference type="Pfam" id="PF00534"/>
    </source>
</evidence>
<reference evidence="3 4" key="1">
    <citation type="journal article" date="2016" name="Nat. Commun.">
        <title>Thousands of microbial genomes shed light on interconnected biogeochemical processes in an aquifer system.</title>
        <authorList>
            <person name="Anantharaman K."/>
            <person name="Brown C.T."/>
            <person name="Hug L.A."/>
            <person name="Sharon I."/>
            <person name="Castelle C.J."/>
            <person name="Probst A.J."/>
            <person name="Thomas B.C."/>
            <person name="Singh A."/>
            <person name="Wilkins M.J."/>
            <person name="Karaoz U."/>
            <person name="Brodie E.L."/>
            <person name="Williams K.H."/>
            <person name="Hubbard S.S."/>
            <person name="Banfield J.F."/>
        </authorList>
    </citation>
    <scope>NUCLEOTIDE SEQUENCE [LARGE SCALE GENOMIC DNA]</scope>
</reference>
<organism evidence="3 4">
    <name type="scientific">candidate division WWE3 bacterium RIFCSPHIGHO2_01_FULL_35_17</name>
    <dbReference type="NCBI Taxonomy" id="1802614"/>
    <lineage>
        <taxon>Bacteria</taxon>
        <taxon>Katanobacteria</taxon>
    </lineage>
</organism>
<dbReference type="PANTHER" id="PTHR12526:SF634">
    <property type="entry name" value="BLL3361 PROTEIN"/>
    <property type="match status" value="1"/>
</dbReference>
<evidence type="ECO:0000313" key="3">
    <source>
        <dbReference type="EMBL" id="OGC47114.1"/>
    </source>
</evidence>
<evidence type="ECO:0008006" key="5">
    <source>
        <dbReference type="Google" id="ProtNLM"/>
    </source>
</evidence>
<dbReference type="Pfam" id="PF13439">
    <property type="entry name" value="Glyco_transf_4"/>
    <property type="match status" value="1"/>
</dbReference>
<feature type="domain" description="Glycosyl transferase family 1" evidence="1">
    <location>
        <begin position="222"/>
        <end position="376"/>
    </location>
</feature>
<name>A0A1F4UQ89_UNCKA</name>